<dbReference type="Gene3D" id="2.40.160.10">
    <property type="entry name" value="Porin"/>
    <property type="match status" value="1"/>
</dbReference>
<dbReference type="KEGG" id="lmd:METH_09510"/>
<dbReference type="SUPFAM" id="SSF56935">
    <property type="entry name" value="Porins"/>
    <property type="match status" value="1"/>
</dbReference>
<keyword evidence="3" id="KW-1185">Reference proteome</keyword>
<accession>V9VQ85</accession>
<dbReference type="HOGENOM" id="CLU_037013_1_0_5"/>
<dbReference type="InterPro" id="IPR033900">
    <property type="entry name" value="Gram_neg_porin_domain"/>
</dbReference>
<reference evidence="2 3" key="1">
    <citation type="submission" date="2013-09" db="EMBL/GenBank/DDBJ databases">
        <authorList>
            <consortium name="DOE Joint Genome Institute"/>
            <person name="Klenk H.-P."/>
            <person name="Huntemann M."/>
            <person name="Han J."/>
            <person name="Chen A."/>
            <person name="Kyrpides N."/>
            <person name="Mavromatis K."/>
            <person name="Markowitz V."/>
            <person name="Palaniappan K."/>
            <person name="Ivanova N."/>
            <person name="Schaumberg A."/>
            <person name="Pati A."/>
            <person name="Liolios K."/>
            <person name="Nordberg H.P."/>
            <person name="Cantor M.N."/>
            <person name="Hua S.X."/>
            <person name="Woyke T."/>
        </authorList>
    </citation>
    <scope>NUCLEOTIDE SEQUENCE [LARGE SCALE GENOMIC DNA]</scope>
    <source>
        <strain evidence="2 3">DSM 14336</strain>
    </source>
</reference>
<dbReference type="Pfam" id="PF13609">
    <property type="entry name" value="Porin_4"/>
    <property type="match status" value="1"/>
</dbReference>
<dbReference type="GO" id="GO:0015288">
    <property type="term" value="F:porin activity"/>
    <property type="evidence" value="ECO:0007669"/>
    <property type="project" value="InterPro"/>
</dbReference>
<dbReference type="EMBL" id="CP006773">
    <property type="protein sequence ID" value="AHD00886.1"/>
    <property type="molecule type" value="Genomic_DNA"/>
</dbReference>
<sequence length="379" mass="40177">MRRLLSISAAAAAGLYVPGQPVSAELKYSNNSGGSVEIYGHLNPAIISVDDGRQTETNVLDNDLSRSRIGLRLMQPFGSNTFGVRFETGLGFPNSTEVNQFGSNCSGWTRAGLRHVDFWLEGIWGRFSAGQGSMVADGAAETDLSYAGTALYSYTADANAGFMIRDTAGALSGPAAASAYDNLDGSRRGRIGYDTPDFNGFSAGVAWGKNVLSSADDADYYDIGLLYGQDYGSAAFSASLAYQVRDNAGAERSDVLGAASVLLVNGLSFTVAGGTRENDAAGASDPSYYYAKTGCENQWFNWGKTGVGVHYHDGEDFNVTGSSAKGWGGGAVQKVENLNTDIYLTYQVYEYEDAAATYQDLTTWVLGALEILTLRGAAH</sequence>
<name>V9VQ85_9RHOB</name>
<feature type="domain" description="Porin" evidence="1">
    <location>
        <begin position="11"/>
        <end position="353"/>
    </location>
</feature>
<dbReference type="STRING" id="999552.METH_09510"/>
<gene>
    <name evidence="2" type="ORF">METH_09510</name>
</gene>
<evidence type="ECO:0000313" key="3">
    <source>
        <dbReference type="Proteomes" id="UP000018780"/>
    </source>
</evidence>
<dbReference type="PATRIC" id="fig|999552.6.peg.1903"/>
<dbReference type="AlphaFoldDB" id="V9VQ85"/>
<protein>
    <recommendedName>
        <fullName evidence="1">Porin domain-containing protein</fullName>
    </recommendedName>
</protein>
<evidence type="ECO:0000313" key="2">
    <source>
        <dbReference type="EMBL" id="AHD00886.1"/>
    </source>
</evidence>
<dbReference type="InterPro" id="IPR023614">
    <property type="entry name" value="Porin_dom_sf"/>
</dbReference>
<organism evidence="2 3">
    <name type="scientific">Leisingera methylohalidivorans DSM 14336</name>
    <dbReference type="NCBI Taxonomy" id="999552"/>
    <lineage>
        <taxon>Bacteria</taxon>
        <taxon>Pseudomonadati</taxon>
        <taxon>Pseudomonadota</taxon>
        <taxon>Alphaproteobacteria</taxon>
        <taxon>Rhodobacterales</taxon>
        <taxon>Roseobacteraceae</taxon>
        <taxon>Leisingera</taxon>
    </lineage>
</organism>
<dbReference type="GO" id="GO:0016020">
    <property type="term" value="C:membrane"/>
    <property type="evidence" value="ECO:0007669"/>
    <property type="project" value="InterPro"/>
</dbReference>
<proteinExistence type="predicted"/>
<evidence type="ECO:0000259" key="1">
    <source>
        <dbReference type="Pfam" id="PF13609"/>
    </source>
</evidence>
<dbReference type="RefSeq" id="WP_024090154.1">
    <property type="nucleotide sequence ID" value="NC_023135.1"/>
</dbReference>
<dbReference type="Proteomes" id="UP000018780">
    <property type="component" value="Chromosome"/>
</dbReference>